<dbReference type="GO" id="GO:0042732">
    <property type="term" value="P:D-xylose metabolic process"/>
    <property type="evidence" value="ECO:0007669"/>
    <property type="project" value="UniProtKB-KW"/>
</dbReference>
<dbReference type="SUPFAM" id="SSF53067">
    <property type="entry name" value="Actin-like ATPase domain"/>
    <property type="match status" value="1"/>
</dbReference>
<keyword evidence="3" id="KW-0119">Carbohydrate metabolism</keyword>
<organism evidence="4 5">
    <name type="scientific">Halalkalibacter hemicellulosilyticusJCM 9152</name>
    <dbReference type="NCBI Taxonomy" id="1236971"/>
    <lineage>
        <taxon>Bacteria</taxon>
        <taxon>Bacillati</taxon>
        <taxon>Bacillota</taxon>
        <taxon>Bacilli</taxon>
        <taxon>Bacillales</taxon>
        <taxon>Bacillaceae</taxon>
        <taxon>Halalkalibacter</taxon>
    </lineage>
</organism>
<keyword evidence="5" id="KW-1185">Reference proteome</keyword>
<evidence type="ECO:0000256" key="3">
    <source>
        <dbReference type="ARBA" id="ARBA00022629"/>
    </source>
</evidence>
<accession>W4QFV9</accession>
<dbReference type="InterPro" id="IPR036390">
    <property type="entry name" value="WH_DNA-bd_sf"/>
</dbReference>
<keyword evidence="3" id="KW-0859">Xylose metabolism</keyword>
<dbReference type="Gene3D" id="3.30.420.40">
    <property type="match status" value="2"/>
</dbReference>
<dbReference type="InterPro" id="IPR043129">
    <property type="entry name" value="ATPase_NBD"/>
</dbReference>
<reference evidence="4" key="1">
    <citation type="journal article" date="2014" name="Genome Announc.">
        <title>Draft Genome Sequences of Three Alkaliphilic Bacillus Strains, Bacillus wakoensis JCM 9140T, Bacillus akibai JCM 9157T, and Bacillus hemicellulosilyticus JCM 9152T.</title>
        <authorList>
            <person name="Yuki M."/>
            <person name="Oshima K."/>
            <person name="Suda W."/>
            <person name="Oshida Y."/>
            <person name="Kitamura K."/>
            <person name="Iida T."/>
            <person name="Hattori M."/>
            <person name="Ohkuma M."/>
        </authorList>
    </citation>
    <scope>NUCLEOTIDE SEQUENCE [LARGE SCALE GENOMIC DNA]</scope>
    <source>
        <strain evidence="4">JCM 9152</strain>
    </source>
</reference>
<proteinExistence type="inferred from homology"/>
<evidence type="ECO:0000256" key="1">
    <source>
        <dbReference type="ARBA" id="ARBA00002486"/>
    </source>
</evidence>
<dbReference type="Gene3D" id="1.10.10.10">
    <property type="entry name" value="Winged helix-like DNA-binding domain superfamily/Winged helix DNA-binding domain"/>
    <property type="match status" value="1"/>
</dbReference>
<evidence type="ECO:0000313" key="4">
    <source>
        <dbReference type="EMBL" id="GAE30975.1"/>
    </source>
</evidence>
<gene>
    <name evidence="4" type="ORF">JCM9152_2408</name>
</gene>
<dbReference type="Pfam" id="PF00480">
    <property type="entry name" value="ROK"/>
    <property type="match status" value="1"/>
</dbReference>
<comment type="similarity">
    <text evidence="2">Belongs to the ROK (NagC/XylR) family.</text>
</comment>
<sequence length="396" mass="43514">MMNQSMNQQLVKVSNKSLVLQTIISETPVSRASISQKSGLNKGTVSSLVNELIEEELIFESGPGESSGGRRPVMLHFNQKAGFAIGIDLQVNRLLAVLTDLQGEIIVEQTIKLADNHYSVVLSNFHSIIKELMEKAPDSPYGIVGIGVGVPGIVNNSGMIVHAPNLHWKSIELKQELEATYDLPVIIDNEANGGAYGEKKFGAAKQSENVIYISAGTGIGVGIILNNQMYRGINGFSGEMGHTTIQAGGRKCVCGNKGCWELYASERALLKEAKKVYQQDQIDLEDLIKYANEKDKRALTIIHEIGLYLGYGINSIMNTFNPDEIIIGNRLASLEPFLQEPIEEVTNQNRYQFQQANLHIHFSTLATHSTALGMAAFVCEAFIRPKEGLSFLREFS</sequence>
<dbReference type="PANTHER" id="PTHR18964">
    <property type="entry name" value="ROK (REPRESSOR, ORF, KINASE) FAMILY"/>
    <property type="match status" value="1"/>
</dbReference>
<evidence type="ECO:0000313" key="5">
    <source>
        <dbReference type="Proteomes" id="UP000018895"/>
    </source>
</evidence>
<evidence type="ECO:0000256" key="2">
    <source>
        <dbReference type="ARBA" id="ARBA00006479"/>
    </source>
</evidence>
<dbReference type="AlphaFoldDB" id="W4QFV9"/>
<name>W4QFV9_9BACI</name>
<comment type="caution">
    <text evidence="4">The sequence shown here is derived from an EMBL/GenBank/DDBJ whole genome shotgun (WGS) entry which is preliminary data.</text>
</comment>
<dbReference type="InterPro" id="IPR036388">
    <property type="entry name" value="WH-like_DNA-bd_sf"/>
</dbReference>
<dbReference type="InterPro" id="IPR000600">
    <property type="entry name" value="ROK"/>
</dbReference>
<comment type="function">
    <text evidence="1">Transcriptional repressor of xylose-utilizing enzymes.</text>
</comment>
<protein>
    <submittedName>
        <fullName evidence="4">Xylose-responsive transcription regulator</fullName>
    </submittedName>
</protein>
<dbReference type="CDD" id="cd24076">
    <property type="entry name" value="ASKHA_ATPase_ROK_BsXylR-like"/>
    <property type="match status" value="1"/>
</dbReference>
<dbReference type="EMBL" id="BAUU01000015">
    <property type="protein sequence ID" value="GAE30975.1"/>
    <property type="molecule type" value="Genomic_DNA"/>
</dbReference>
<dbReference type="OrthoDB" id="9796533at2"/>
<dbReference type="SUPFAM" id="SSF46785">
    <property type="entry name" value="Winged helix' DNA-binding domain"/>
    <property type="match status" value="1"/>
</dbReference>
<dbReference type="STRING" id="1236971.JCM9152_2408"/>
<dbReference type="PANTHER" id="PTHR18964:SF149">
    <property type="entry name" value="BIFUNCTIONAL UDP-N-ACETYLGLUCOSAMINE 2-EPIMERASE_N-ACETYLMANNOSAMINE KINASE"/>
    <property type="match status" value="1"/>
</dbReference>
<dbReference type="Proteomes" id="UP000018895">
    <property type="component" value="Unassembled WGS sequence"/>
</dbReference>